<proteinExistence type="predicted"/>
<gene>
    <name evidence="1" type="ORF">BN946_scf185007.g242</name>
</gene>
<reference evidence="1" key="1">
    <citation type="submission" date="2014-01" db="EMBL/GenBank/DDBJ databases">
        <title>The genome of the white-rot fungus Pycnoporus cinnabarinus: a basidiomycete model with a versatile arsenal for lignocellulosic biomass breakdown.</title>
        <authorList>
            <person name="Levasseur A."/>
            <person name="Lomascolo A."/>
            <person name="Ruiz-Duenas F.J."/>
            <person name="Uzan E."/>
            <person name="Piumi F."/>
            <person name="Kues U."/>
            <person name="Ram A.F.J."/>
            <person name="Murat C."/>
            <person name="Haon M."/>
            <person name="Benoit I."/>
            <person name="Arfi Y."/>
            <person name="Chevret D."/>
            <person name="Drula E."/>
            <person name="Kwon M.J."/>
            <person name="Gouret P."/>
            <person name="Lesage-Meessen L."/>
            <person name="Lombard V."/>
            <person name="Mariette J."/>
            <person name="Noirot C."/>
            <person name="Park J."/>
            <person name="Patyshakuliyeva A."/>
            <person name="Wieneger R.A.B."/>
            <person name="Wosten H.A.B."/>
            <person name="Martin F."/>
            <person name="Coutinho P.M."/>
            <person name="de Vries R."/>
            <person name="Martinez A.T."/>
            <person name="Klopp C."/>
            <person name="Pontarotti P."/>
            <person name="Henrissat B."/>
            <person name="Record E."/>
        </authorList>
    </citation>
    <scope>NUCLEOTIDE SEQUENCE [LARGE SCALE GENOMIC DNA]</scope>
    <source>
        <strain evidence="1">BRFM137</strain>
    </source>
</reference>
<evidence type="ECO:0000313" key="2">
    <source>
        <dbReference type="Proteomes" id="UP000029665"/>
    </source>
</evidence>
<dbReference type="OMA" id="FTKYFAE"/>
<dbReference type="STRING" id="5643.A0A060SF93"/>
<sequence length="138" mass="15587">MEGGEPRIVEVSYKLEQRGEIPNVPTHRPDLRSVLGDATPWPTTIQIDGFKEPGRPLGRSLTLVHNDHFQEQKKPPNKCTEALKQQSTAYQWCDNLIGFHNAEPAEHVAQLDDVTEDDVRAFKKYFAEGGNGKDARKH</sequence>
<dbReference type="EMBL" id="CCBP010000119">
    <property type="protein sequence ID" value="CDO73187.1"/>
    <property type="molecule type" value="Genomic_DNA"/>
</dbReference>
<dbReference type="HOGENOM" id="CLU_1856315_0_0_1"/>
<keyword evidence="2" id="KW-1185">Reference proteome</keyword>
<protein>
    <submittedName>
        <fullName evidence="1">Uncharacterized protein</fullName>
    </submittedName>
</protein>
<evidence type="ECO:0000313" key="1">
    <source>
        <dbReference type="EMBL" id="CDO73187.1"/>
    </source>
</evidence>
<dbReference type="AlphaFoldDB" id="A0A060SF93"/>
<comment type="caution">
    <text evidence="1">The sequence shown here is derived from an EMBL/GenBank/DDBJ whole genome shotgun (WGS) entry which is preliminary data.</text>
</comment>
<organism evidence="1 2">
    <name type="scientific">Pycnoporus cinnabarinus</name>
    <name type="common">Cinnabar-red polypore</name>
    <name type="synonym">Trametes cinnabarina</name>
    <dbReference type="NCBI Taxonomy" id="5643"/>
    <lineage>
        <taxon>Eukaryota</taxon>
        <taxon>Fungi</taxon>
        <taxon>Dikarya</taxon>
        <taxon>Basidiomycota</taxon>
        <taxon>Agaricomycotina</taxon>
        <taxon>Agaricomycetes</taxon>
        <taxon>Polyporales</taxon>
        <taxon>Polyporaceae</taxon>
        <taxon>Trametes</taxon>
    </lineage>
</organism>
<dbReference type="Proteomes" id="UP000029665">
    <property type="component" value="Unassembled WGS sequence"/>
</dbReference>
<accession>A0A060SF93</accession>
<dbReference type="OrthoDB" id="2724453at2759"/>
<name>A0A060SF93_PYCCI</name>